<accession>J9ZD40</accession>
<gene>
    <name evidence="1" type="ordered locus">LFML04_1528</name>
</gene>
<dbReference type="EMBL" id="CP002919">
    <property type="protein sequence ID" value="AFS53738.1"/>
    <property type="molecule type" value="Genomic_DNA"/>
</dbReference>
<evidence type="ECO:0000313" key="2">
    <source>
        <dbReference type="Proteomes" id="UP000006177"/>
    </source>
</evidence>
<dbReference type="KEGG" id="lfi:LFML04_1528"/>
<name>J9ZD40_LEPFM</name>
<dbReference type="AlphaFoldDB" id="J9ZD40"/>
<organism evidence="1 2">
    <name type="scientific">Leptospirillum ferriphilum (strain ML-04)</name>
    <dbReference type="NCBI Taxonomy" id="1048260"/>
    <lineage>
        <taxon>Bacteria</taxon>
        <taxon>Pseudomonadati</taxon>
        <taxon>Nitrospirota</taxon>
        <taxon>Nitrospiria</taxon>
        <taxon>Nitrospirales</taxon>
        <taxon>Nitrospiraceae</taxon>
        <taxon>Leptospirillum</taxon>
    </lineage>
</organism>
<dbReference type="STRING" id="1048260.LFML04_1528"/>
<proteinExistence type="predicted"/>
<sequence length="66" mass="7524">MFCVCSSTSSRFFPSFLQSLKSVRGKKRIDSLKYSGTLTKKQYFQGAEPPPPWHLFSRREDAAGHP</sequence>
<reference evidence="1 2" key="1">
    <citation type="journal article" date="2011" name="J. Microbiol.">
        <title>Complete genome of Leptospirillum ferriphilum ML-04 provides insight into its physiology and environmental adaptation.</title>
        <authorList>
            <person name="Mi S."/>
            <person name="Song J."/>
            <person name="Lin J."/>
            <person name="Che Y."/>
            <person name="Zheng H."/>
            <person name="Lin J."/>
        </authorList>
    </citation>
    <scope>NUCLEOTIDE SEQUENCE [LARGE SCALE GENOMIC DNA]</scope>
    <source>
        <strain evidence="1 2">ML-04</strain>
    </source>
</reference>
<dbReference type="PATRIC" id="fig|1048260.3.peg.1642"/>
<dbReference type="Proteomes" id="UP000006177">
    <property type="component" value="Chromosome"/>
</dbReference>
<dbReference type="HOGENOM" id="CLU_2825866_0_0_0"/>
<protein>
    <submittedName>
        <fullName evidence="1">Uncharacterized protein</fullName>
    </submittedName>
</protein>
<evidence type="ECO:0000313" key="1">
    <source>
        <dbReference type="EMBL" id="AFS53738.1"/>
    </source>
</evidence>